<feature type="coiled-coil region" evidence="1">
    <location>
        <begin position="95"/>
        <end position="129"/>
    </location>
</feature>
<accession>A0A2N6KAQ0</accession>
<reference evidence="3 4" key="1">
    <citation type="submission" date="2017-07" db="EMBL/GenBank/DDBJ databases">
        <title>Genomes of Fischerella (Mastigocladus) sp. strains.</title>
        <authorList>
            <person name="Miller S.R."/>
        </authorList>
    </citation>
    <scope>NUCLEOTIDE SEQUENCE [LARGE SCALE GENOMIC DNA]</scope>
    <source>
        <strain evidence="3 4">CCMEE 5268</strain>
    </source>
</reference>
<sequence>MICEHGQTQETSRRLNSGDIFDQRERLGSLQASSRSNGTEQIGLDQINCSGQDSTGETRKQGETSTGKILERLEFIENAYISYVEAHQQRLEARLIESKEQKELFKEVVQELKQEIYNLVSEQQIKEENLE</sequence>
<gene>
    <name evidence="3" type="ORF">CEN50_22470</name>
</gene>
<evidence type="ECO:0000256" key="1">
    <source>
        <dbReference type="SAM" id="Coils"/>
    </source>
</evidence>
<evidence type="ECO:0000313" key="3">
    <source>
        <dbReference type="EMBL" id="PLZ95406.1"/>
    </source>
</evidence>
<dbReference type="EMBL" id="NMQA01000311">
    <property type="protein sequence ID" value="PLZ95406.1"/>
    <property type="molecule type" value="Genomic_DNA"/>
</dbReference>
<feature type="region of interest" description="Disordered" evidence="2">
    <location>
        <begin position="26"/>
        <end position="66"/>
    </location>
</feature>
<organism evidence="3 4">
    <name type="scientific">Fischerella thermalis CCMEE 5268</name>
    <dbReference type="NCBI Taxonomy" id="2019662"/>
    <lineage>
        <taxon>Bacteria</taxon>
        <taxon>Bacillati</taxon>
        <taxon>Cyanobacteriota</taxon>
        <taxon>Cyanophyceae</taxon>
        <taxon>Nostocales</taxon>
        <taxon>Hapalosiphonaceae</taxon>
        <taxon>Fischerella</taxon>
    </lineage>
</organism>
<keyword evidence="1" id="KW-0175">Coiled coil</keyword>
<evidence type="ECO:0000256" key="2">
    <source>
        <dbReference type="SAM" id="MobiDB-lite"/>
    </source>
</evidence>
<protein>
    <submittedName>
        <fullName evidence="3">Uncharacterized protein</fullName>
    </submittedName>
</protein>
<feature type="compositionally biased region" description="Polar residues" evidence="2">
    <location>
        <begin position="30"/>
        <end position="40"/>
    </location>
</feature>
<comment type="caution">
    <text evidence="3">The sequence shown here is derived from an EMBL/GenBank/DDBJ whole genome shotgun (WGS) entry which is preliminary data.</text>
</comment>
<dbReference type="AlphaFoldDB" id="A0A2N6KAQ0"/>
<name>A0A2N6KAQ0_9CYAN</name>
<dbReference type="RefSeq" id="WP_102174841.1">
    <property type="nucleotide sequence ID" value="NZ_NMQA01000311.1"/>
</dbReference>
<dbReference type="Proteomes" id="UP000235025">
    <property type="component" value="Unassembled WGS sequence"/>
</dbReference>
<evidence type="ECO:0000313" key="4">
    <source>
        <dbReference type="Proteomes" id="UP000235025"/>
    </source>
</evidence>
<proteinExistence type="predicted"/>